<evidence type="ECO:0000313" key="5">
    <source>
        <dbReference type="Proteomes" id="UP000465266"/>
    </source>
</evidence>
<dbReference type="SUPFAM" id="SSF48403">
    <property type="entry name" value="Ankyrin repeat"/>
    <property type="match status" value="2"/>
</dbReference>
<reference evidence="4 5" key="1">
    <citation type="submission" date="2020-01" db="EMBL/GenBank/DDBJ databases">
        <title>Draft genome sequence of Aspergillus udagawae IFM 53868.</title>
        <authorList>
            <person name="Takahashi H."/>
            <person name="Yaguchi T."/>
        </authorList>
    </citation>
    <scope>NUCLEOTIDE SEQUENCE [LARGE SCALE GENOMIC DNA]</scope>
    <source>
        <strain evidence="4 5">IFM 53868</strain>
    </source>
</reference>
<dbReference type="Proteomes" id="UP000465266">
    <property type="component" value="Unassembled WGS sequence"/>
</dbReference>
<dbReference type="Gene3D" id="1.25.40.20">
    <property type="entry name" value="Ankyrin repeat-containing domain"/>
    <property type="match status" value="3"/>
</dbReference>
<feature type="repeat" description="ANK" evidence="3">
    <location>
        <begin position="49"/>
        <end position="81"/>
    </location>
</feature>
<dbReference type="PRINTS" id="PR01415">
    <property type="entry name" value="ANKYRIN"/>
</dbReference>
<feature type="repeat" description="ANK" evidence="3">
    <location>
        <begin position="149"/>
        <end position="181"/>
    </location>
</feature>
<name>A0ABQ1BEX7_9EURO</name>
<organism evidence="4 5">
    <name type="scientific">Aspergillus udagawae</name>
    <dbReference type="NCBI Taxonomy" id="91492"/>
    <lineage>
        <taxon>Eukaryota</taxon>
        <taxon>Fungi</taxon>
        <taxon>Dikarya</taxon>
        <taxon>Ascomycota</taxon>
        <taxon>Pezizomycotina</taxon>
        <taxon>Eurotiomycetes</taxon>
        <taxon>Eurotiomycetidae</taxon>
        <taxon>Eurotiales</taxon>
        <taxon>Aspergillaceae</taxon>
        <taxon>Aspergillus</taxon>
        <taxon>Aspergillus subgen. Fumigati</taxon>
    </lineage>
</organism>
<dbReference type="PANTHER" id="PTHR24171">
    <property type="entry name" value="ANKYRIN REPEAT DOMAIN-CONTAINING PROTEIN 39-RELATED"/>
    <property type="match status" value="1"/>
</dbReference>
<sequence length="448" mass="48343">MADTNSAMGAGMPDELSLGTAIRNHDLATIHHLLNRNVSPDEPYFADLHGMTPLHCAAAKGSLDCVQFLLREGADVNSCPEHGMTPLHYAVESPNAQEIIKVLVEAGAQVDAVAWNGESAIFGAVASDDNDAVVALLRAGSSVRLRNQYNETILHTAAYSSSISLLQTLIDAGADMMARSTSSSIILHRAAEAGRLETVAWILEHSHLPADNANSYGWTPLHFAASKNNLSIVKFLVEECGADIFAVTAIPRNASALHLATYSFSDDRKHRPNQLLACGADVSARADDSLLNGGYNYGESMLEEFHVYMSGTEMEDDCDMVTPLDCAAHIGSVPKARVLLAAGADINAHSHIGKGWTALHYVAALQAGYPTGPIAPIIRFLIQNGADVRIMDNKGRSVVHYLCYYLRATEPVREFLAEMGVYKEDLEGELDLKVVAGLMKGLIYRNRS</sequence>
<dbReference type="SMART" id="SM00248">
    <property type="entry name" value="ANK"/>
    <property type="match status" value="10"/>
</dbReference>
<gene>
    <name evidence="4" type="ORF">IFM53868_10726</name>
</gene>
<evidence type="ECO:0000256" key="2">
    <source>
        <dbReference type="ARBA" id="ARBA00023043"/>
    </source>
</evidence>
<dbReference type="PROSITE" id="PS50297">
    <property type="entry name" value="ANK_REP_REGION"/>
    <property type="match status" value="5"/>
</dbReference>
<comment type="caution">
    <text evidence="4">The sequence shown here is derived from an EMBL/GenBank/DDBJ whole genome shotgun (WGS) entry which is preliminary data.</text>
</comment>
<feature type="repeat" description="ANK" evidence="3">
    <location>
        <begin position="319"/>
        <end position="351"/>
    </location>
</feature>
<dbReference type="InterPro" id="IPR036770">
    <property type="entry name" value="Ankyrin_rpt-contain_sf"/>
</dbReference>
<protein>
    <submittedName>
        <fullName evidence="4">Ankyrin repeat protein RF_0381</fullName>
    </submittedName>
</protein>
<feature type="repeat" description="ANK" evidence="3">
    <location>
        <begin position="354"/>
        <end position="393"/>
    </location>
</feature>
<keyword evidence="2 3" id="KW-0040">ANK repeat</keyword>
<dbReference type="PANTHER" id="PTHR24171:SF9">
    <property type="entry name" value="ANKYRIN REPEAT DOMAIN-CONTAINING PROTEIN 39"/>
    <property type="match status" value="1"/>
</dbReference>
<dbReference type="InterPro" id="IPR002110">
    <property type="entry name" value="Ankyrin_rpt"/>
</dbReference>
<accession>A0ABQ1BEX7</accession>
<evidence type="ECO:0000256" key="3">
    <source>
        <dbReference type="PROSITE-ProRule" id="PRU00023"/>
    </source>
</evidence>
<keyword evidence="1" id="KW-0677">Repeat</keyword>
<feature type="repeat" description="ANK" evidence="3">
    <location>
        <begin position="82"/>
        <end position="115"/>
    </location>
</feature>
<dbReference type="Pfam" id="PF13637">
    <property type="entry name" value="Ank_4"/>
    <property type="match status" value="1"/>
</dbReference>
<evidence type="ECO:0000313" key="4">
    <source>
        <dbReference type="EMBL" id="GFG00348.1"/>
    </source>
</evidence>
<keyword evidence="5" id="KW-1185">Reference proteome</keyword>
<evidence type="ECO:0000256" key="1">
    <source>
        <dbReference type="ARBA" id="ARBA00022737"/>
    </source>
</evidence>
<feature type="repeat" description="ANK" evidence="3">
    <location>
        <begin position="216"/>
        <end position="238"/>
    </location>
</feature>
<dbReference type="PROSITE" id="PS50088">
    <property type="entry name" value="ANK_REPEAT"/>
    <property type="match status" value="6"/>
</dbReference>
<dbReference type="EMBL" id="BLKG01000264">
    <property type="protein sequence ID" value="GFG00348.1"/>
    <property type="molecule type" value="Genomic_DNA"/>
</dbReference>
<dbReference type="Pfam" id="PF12796">
    <property type="entry name" value="Ank_2"/>
    <property type="match status" value="2"/>
</dbReference>
<proteinExistence type="predicted"/>